<sequence length="136" mass="15174">MTFDPQAMRSCTYWEIDDVFPTAASDEHDDMERKVLNALIQHTTCQINSLPALIFASQPSKIRYEPRDGKDNPYPEGTSSVLGTGQDEQLEGINILSELKANEGAPGEIPSNEVWMFQPSHGLITNILLRSPRNTL</sequence>
<gene>
    <name evidence="2" type="ORF">PGLA1383_LOCUS25790</name>
</gene>
<evidence type="ECO:0000256" key="1">
    <source>
        <dbReference type="SAM" id="MobiDB-lite"/>
    </source>
</evidence>
<name>A0A813F5U4_POLGL</name>
<feature type="region of interest" description="Disordered" evidence="1">
    <location>
        <begin position="64"/>
        <end position="85"/>
    </location>
</feature>
<feature type="compositionally biased region" description="Basic and acidic residues" evidence="1">
    <location>
        <begin position="64"/>
        <end position="73"/>
    </location>
</feature>
<dbReference type="EMBL" id="CAJNNV010022167">
    <property type="protein sequence ID" value="CAE8607885.1"/>
    <property type="molecule type" value="Genomic_DNA"/>
</dbReference>
<keyword evidence="3" id="KW-1185">Reference proteome</keyword>
<proteinExistence type="predicted"/>
<comment type="caution">
    <text evidence="2">The sequence shown here is derived from an EMBL/GenBank/DDBJ whole genome shotgun (WGS) entry which is preliminary data.</text>
</comment>
<evidence type="ECO:0000313" key="2">
    <source>
        <dbReference type="EMBL" id="CAE8607885.1"/>
    </source>
</evidence>
<protein>
    <submittedName>
        <fullName evidence="2">Uncharacterized protein</fullName>
    </submittedName>
</protein>
<accession>A0A813F5U4</accession>
<reference evidence="2" key="1">
    <citation type="submission" date="2021-02" db="EMBL/GenBank/DDBJ databases">
        <authorList>
            <person name="Dougan E. K."/>
            <person name="Rhodes N."/>
            <person name="Thang M."/>
            <person name="Chan C."/>
        </authorList>
    </citation>
    <scope>NUCLEOTIDE SEQUENCE</scope>
</reference>
<organism evidence="2 3">
    <name type="scientific">Polarella glacialis</name>
    <name type="common">Dinoflagellate</name>
    <dbReference type="NCBI Taxonomy" id="89957"/>
    <lineage>
        <taxon>Eukaryota</taxon>
        <taxon>Sar</taxon>
        <taxon>Alveolata</taxon>
        <taxon>Dinophyceae</taxon>
        <taxon>Suessiales</taxon>
        <taxon>Suessiaceae</taxon>
        <taxon>Polarella</taxon>
    </lineage>
</organism>
<dbReference type="Proteomes" id="UP000654075">
    <property type="component" value="Unassembled WGS sequence"/>
</dbReference>
<evidence type="ECO:0000313" key="3">
    <source>
        <dbReference type="Proteomes" id="UP000654075"/>
    </source>
</evidence>
<dbReference type="AlphaFoldDB" id="A0A813F5U4"/>
<feature type="non-terminal residue" evidence="2">
    <location>
        <position position="136"/>
    </location>
</feature>